<comment type="caution">
    <text evidence="1">The sequence shown here is derived from an EMBL/GenBank/DDBJ whole genome shotgun (WGS) entry which is preliminary data.</text>
</comment>
<dbReference type="Proteomes" id="UP000762676">
    <property type="component" value="Unassembled WGS sequence"/>
</dbReference>
<reference evidence="1 2" key="1">
    <citation type="journal article" date="2021" name="Elife">
        <title>Chloroplast acquisition without the gene transfer in kleptoplastic sea slugs, Plakobranchus ocellatus.</title>
        <authorList>
            <person name="Maeda T."/>
            <person name="Takahashi S."/>
            <person name="Yoshida T."/>
            <person name="Shimamura S."/>
            <person name="Takaki Y."/>
            <person name="Nagai Y."/>
            <person name="Toyoda A."/>
            <person name="Suzuki Y."/>
            <person name="Arimoto A."/>
            <person name="Ishii H."/>
            <person name="Satoh N."/>
            <person name="Nishiyama T."/>
            <person name="Hasebe M."/>
            <person name="Maruyama T."/>
            <person name="Minagawa J."/>
            <person name="Obokata J."/>
            <person name="Shigenobu S."/>
        </authorList>
    </citation>
    <scope>NUCLEOTIDE SEQUENCE [LARGE SCALE GENOMIC DNA]</scope>
</reference>
<dbReference type="AlphaFoldDB" id="A0AAV4FZ27"/>
<evidence type="ECO:0000313" key="2">
    <source>
        <dbReference type="Proteomes" id="UP000762676"/>
    </source>
</evidence>
<organism evidence="1 2">
    <name type="scientific">Elysia marginata</name>
    <dbReference type="NCBI Taxonomy" id="1093978"/>
    <lineage>
        <taxon>Eukaryota</taxon>
        <taxon>Metazoa</taxon>
        <taxon>Spiralia</taxon>
        <taxon>Lophotrochozoa</taxon>
        <taxon>Mollusca</taxon>
        <taxon>Gastropoda</taxon>
        <taxon>Heterobranchia</taxon>
        <taxon>Euthyneura</taxon>
        <taxon>Panpulmonata</taxon>
        <taxon>Sacoglossa</taxon>
        <taxon>Placobranchoidea</taxon>
        <taxon>Plakobranchidae</taxon>
        <taxon>Elysia</taxon>
    </lineage>
</organism>
<dbReference type="EMBL" id="BMAT01004696">
    <property type="protein sequence ID" value="GFR78394.1"/>
    <property type="molecule type" value="Genomic_DNA"/>
</dbReference>
<sequence length="138" mass="15457">MSSVASACGSRHLIPREDVREGTQHDQDWGMVGNFEKRGVVLDGDIVEYDICIDGVDMLSISMRMRPPSGLQVAVMARRLLIGTPLVMAELVAEGERGPRELSAVRTQLLDQFCWCIRGLYCNQILKIKSSKRFFEAI</sequence>
<keyword evidence="2" id="KW-1185">Reference proteome</keyword>
<protein>
    <submittedName>
        <fullName evidence="1">Uncharacterized protein</fullName>
    </submittedName>
</protein>
<gene>
    <name evidence="1" type="ORF">ElyMa_002261100</name>
</gene>
<evidence type="ECO:0000313" key="1">
    <source>
        <dbReference type="EMBL" id="GFR78394.1"/>
    </source>
</evidence>
<name>A0AAV4FZ27_9GAST</name>
<accession>A0AAV4FZ27</accession>
<proteinExistence type="predicted"/>